<evidence type="ECO:0000313" key="1">
    <source>
        <dbReference type="EMBL" id="MBX56783.1"/>
    </source>
</evidence>
<dbReference type="EMBL" id="GGEC01076299">
    <property type="protein sequence ID" value="MBX56783.1"/>
    <property type="molecule type" value="Transcribed_RNA"/>
</dbReference>
<dbReference type="InterPro" id="IPR046342">
    <property type="entry name" value="CBS_dom_sf"/>
</dbReference>
<name>A0A2P2PPZ5_RHIMU</name>
<sequence length="63" mass="7793">MHRGLMNLILKQGHSRVPVYFYQPTNIIRLILVTWWLWQMEKRKGKKERVIPLFYLLMFYAIL</sequence>
<dbReference type="AlphaFoldDB" id="A0A2P2PPZ5"/>
<protein>
    <submittedName>
        <fullName evidence="1">Uncharacterized protein</fullName>
    </submittedName>
</protein>
<dbReference type="Gene3D" id="3.10.580.10">
    <property type="entry name" value="CBS-domain"/>
    <property type="match status" value="1"/>
</dbReference>
<proteinExistence type="predicted"/>
<accession>A0A2P2PPZ5</accession>
<organism evidence="1">
    <name type="scientific">Rhizophora mucronata</name>
    <name type="common">Asiatic mangrove</name>
    <dbReference type="NCBI Taxonomy" id="61149"/>
    <lineage>
        <taxon>Eukaryota</taxon>
        <taxon>Viridiplantae</taxon>
        <taxon>Streptophyta</taxon>
        <taxon>Embryophyta</taxon>
        <taxon>Tracheophyta</taxon>
        <taxon>Spermatophyta</taxon>
        <taxon>Magnoliopsida</taxon>
        <taxon>eudicotyledons</taxon>
        <taxon>Gunneridae</taxon>
        <taxon>Pentapetalae</taxon>
        <taxon>rosids</taxon>
        <taxon>fabids</taxon>
        <taxon>Malpighiales</taxon>
        <taxon>Rhizophoraceae</taxon>
        <taxon>Rhizophora</taxon>
    </lineage>
</organism>
<reference evidence="1" key="1">
    <citation type="submission" date="2018-02" db="EMBL/GenBank/DDBJ databases">
        <title>Rhizophora mucronata_Transcriptome.</title>
        <authorList>
            <person name="Meera S.P."/>
            <person name="Sreeshan A."/>
            <person name="Augustine A."/>
        </authorList>
    </citation>
    <scope>NUCLEOTIDE SEQUENCE</scope>
    <source>
        <tissue evidence="1">Leaf</tissue>
    </source>
</reference>